<reference evidence="2" key="2">
    <citation type="submission" date="2016-10" db="EMBL/GenBank/DDBJ databases">
        <authorList>
            <person name="Varghese N."/>
            <person name="Submissions S."/>
        </authorList>
    </citation>
    <scope>NUCLEOTIDE SEQUENCE</scope>
    <source>
        <strain evidence="2">DSM 20639</strain>
    </source>
</reference>
<dbReference type="OrthoDB" id="4125991at2"/>
<name>A0A0K9ESE5_9ACTO</name>
<evidence type="ECO:0000313" key="2">
    <source>
        <dbReference type="EMBL" id="SDE03985.1"/>
    </source>
</evidence>
<dbReference type="EMBL" id="JAWNFU010000005">
    <property type="protein sequence ID" value="MDY5153975.1"/>
    <property type="molecule type" value="Genomic_DNA"/>
</dbReference>
<dbReference type="SUPFAM" id="SSF52833">
    <property type="entry name" value="Thioredoxin-like"/>
    <property type="match status" value="1"/>
</dbReference>
<protein>
    <submittedName>
        <fullName evidence="2">2-hydroxychromene-2-carboxylate isomerase</fullName>
    </submittedName>
    <submittedName>
        <fullName evidence="3">DSBA-like thioredoxin domain</fullName>
    </submittedName>
    <submittedName>
        <fullName evidence="1">DsbA family protein</fullName>
    </submittedName>
</protein>
<dbReference type="Proteomes" id="UP001273799">
    <property type="component" value="Unassembled WGS sequence"/>
</dbReference>
<evidence type="ECO:0000313" key="3">
    <source>
        <dbReference type="EMBL" id="VDG76882.1"/>
    </source>
</evidence>
<reference evidence="4" key="1">
    <citation type="submission" date="2016-10" db="EMBL/GenBank/DDBJ databases">
        <authorList>
            <person name="Varghese N."/>
        </authorList>
    </citation>
    <scope>NUCLEOTIDE SEQUENCE [LARGE SCALE GENOMIC DNA]</scope>
    <source>
        <strain evidence="4">DSM 20639</strain>
    </source>
</reference>
<keyword evidence="2" id="KW-0413">Isomerase</keyword>
<dbReference type="Gene3D" id="3.40.30.10">
    <property type="entry name" value="Glutaredoxin"/>
    <property type="match status" value="1"/>
</dbReference>
<dbReference type="Pfam" id="PF22234">
    <property type="entry name" value="Rv2466c-like"/>
    <property type="match status" value="1"/>
</dbReference>
<dbReference type="GO" id="GO:0016853">
    <property type="term" value="F:isomerase activity"/>
    <property type="evidence" value="ECO:0007669"/>
    <property type="project" value="UniProtKB-KW"/>
</dbReference>
<evidence type="ECO:0000313" key="1">
    <source>
        <dbReference type="EMBL" id="MDY5153975.1"/>
    </source>
</evidence>
<dbReference type="Proteomes" id="UP000269974">
    <property type="component" value="Unassembled WGS sequence"/>
</dbReference>
<dbReference type="RefSeq" id="WP_049619893.1">
    <property type="nucleotide sequence ID" value="NZ_FNAU01000001.1"/>
</dbReference>
<accession>A0A0K9ESE5</accession>
<dbReference type="AlphaFoldDB" id="A0A0K9ESE5"/>
<dbReference type="Proteomes" id="UP000182744">
    <property type="component" value="Unassembled WGS sequence"/>
</dbReference>
<dbReference type="EMBL" id="FNAU01000001">
    <property type="protein sequence ID" value="SDE03985.1"/>
    <property type="molecule type" value="Genomic_DNA"/>
</dbReference>
<evidence type="ECO:0000313" key="4">
    <source>
        <dbReference type="Proteomes" id="UP000182744"/>
    </source>
</evidence>
<sequence>MSTRVEFWFDTACPWTWITSRWLQEVAQLRGFEVRWRPFSLDILNEGNKEWQESHLGTGTLREIAQLTMKLAECEGNARLDEFYTNFGRAVYNDGRVFGWEVAAEVLDAMGIPTNYGNDAQRWDNALRESTQEALARVGHEVGVPVIAFDEVAFFGPVISPAPHGQEALDLWDGCVALAKTPGFFELKRSRGEAGPIFD</sequence>
<gene>
    <name evidence="3" type="ORF">NCTC10327_01515</name>
    <name evidence="1" type="ORF">R6G71_07980</name>
    <name evidence="2" type="ORF">SAMN05421878_101187</name>
</gene>
<dbReference type="InterPro" id="IPR036249">
    <property type="entry name" value="Thioredoxin-like_sf"/>
</dbReference>
<keyword evidence="4" id="KW-1185">Reference proteome</keyword>
<reference evidence="3 5" key="3">
    <citation type="submission" date="2018-11" db="EMBL/GenBank/DDBJ databases">
        <authorList>
            <consortium name="Pathogen Informatics"/>
        </authorList>
    </citation>
    <scope>NUCLEOTIDE SEQUENCE [LARGE SCALE GENOMIC DNA]</scope>
    <source>
        <strain evidence="3 5">NCTC10327</strain>
    </source>
</reference>
<reference evidence="1" key="4">
    <citation type="submission" date="2023-10" db="EMBL/GenBank/DDBJ databases">
        <title>Whole Genome based description of the genera Actinobaculum and Actinotignum reveals a complex phylogenetic relationship within the species included in the genus Actinotignum.</title>
        <authorList>
            <person name="Jensen C.S."/>
            <person name="Dargis R."/>
            <person name="Kemp M."/>
            <person name="Christensen J.J."/>
        </authorList>
    </citation>
    <scope>NUCLEOTIDE SEQUENCE</scope>
    <source>
        <strain evidence="1">Actinobaculum_suis_CCUG19206T</strain>
    </source>
</reference>
<evidence type="ECO:0000313" key="5">
    <source>
        <dbReference type="Proteomes" id="UP000269974"/>
    </source>
</evidence>
<proteinExistence type="predicted"/>
<dbReference type="EMBL" id="UYIO01000001">
    <property type="protein sequence ID" value="VDG76882.1"/>
    <property type="molecule type" value="Genomic_DNA"/>
</dbReference>
<dbReference type="STRING" id="1657.ACU20_06215"/>
<dbReference type="PATRIC" id="fig|1657.3.peg.1362"/>
<dbReference type="InterPro" id="IPR053977">
    <property type="entry name" value="Rv2466c-like"/>
</dbReference>
<organism evidence="3 5">
    <name type="scientific">Actinobaculum suis</name>
    <dbReference type="NCBI Taxonomy" id="1657"/>
    <lineage>
        <taxon>Bacteria</taxon>
        <taxon>Bacillati</taxon>
        <taxon>Actinomycetota</taxon>
        <taxon>Actinomycetes</taxon>
        <taxon>Actinomycetales</taxon>
        <taxon>Actinomycetaceae</taxon>
        <taxon>Actinobaculum</taxon>
    </lineage>
</organism>